<reference evidence="2" key="1">
    <citation type="submission" date="2023-08" db="EMBL/GenBank/DDBJ databases">
        <authorList>
            <person name="Alioto T."/>
            <person name="Alioto T."/>
            <person name="Gomez Garrido J."/>
        </authorList>
    </citation>
    <scope>NUCLEOTIDE SEQUENCE</scope>
</reference>
<dbReference type="Proteomes" id="UP001162480">
    <property type="component" value="Chromosome 5"/>
</dbReference>
<dbReference type="EMBL" id="OX597818">
    <property type="protein sequence ID" value="CAI9722710.1"/>
    <property type="molecule type" value="Genomic_DNA"/>
</dbReference>
<dbReference type="AlphaFoldDB" id="A0AA36AUT9"/>
<comment type="similarity">
    <text evidence="1">Belongs to the UPF0728 family.</text>
</comment>
<sequence length="118" mass="13678">MLGLRIIVALPWTEKSHRKLRFLLITMPKNAHVFIHYGPYESCWTVNYQTKRLEGLQNIFTKSGHTVELKEIPDWNAVQIWVNGELVFKCNIQDLDFGGDGWLDPLCTEAEDKVTKAF</sequence>
<organism evidence="2 3">
    <name type="scientific">Octopus vulgaris</name>
    <name type="common">Common octopus</name>
    <dbReference type="NCBI Taxonomy" id="6645"/>
    <lineage>
        <taxon>Eukaryota</taxon>
        <taxon>Metazoa</taxon>
        <taxon>Spiralia</taxon>
        <taxon>Lophotrochozoa</taxon>
        <taxon>Mollusca</taxon>
        <taxon>Cephalopoda</taxon>
        <taxon>Coleoidea</taxon>
        <taxon>Octopodiformes</taxon>
        <taxon>Octopoda</taxon>
        <taxon>Incirrata</taxon>
        <taxon>Octopodidae</taxon>
        <taxon>Octopus</taxon>
    </lineage>
</organism>
<accession>A0AA36AUT9</accession>
<keyword evidence="3" id="KW-1185">Reference proteome</keyword>
<dbReference type="PANTHER" id="PTHR28448:SF1">
    <property type="entry name" value="UPF0728 PROTEIN C10ORF53"/>
    <property type="match status" value="1"/>
</dbReference>
<name>A0AA36AUT9_OCTVU</name>
<dbReference type="InterPro" id="IPR027885">
    <property type="entry name" value="UPF0728"/>
</dbReference>
<dbReference type="Pfam" id="PF15092">
    <property type="entry name" value="UPF0728"/>
    <property type="match status" value="1"/>
</dbReference>
<evidence type="ECO:0000313" key="3">
    <source>
        <dbReference type="Proteomes" id="UP001162480"/>
    </source>
</evidence>
<dbReference type="PANTHER" id="PTHR28448">
    <property type="entry name" value="UPF0728 PROTEIN C10ORF53"/>
    <property type="match status" value="1"/>
</dbReference>
<gene>
    <name evidence="2" type="ORF">OCTVUL_1B010598</name>
</gene>
<protein>
    <submittedName>
        <fullName evidence="2">Uncharacterized protein</fullName>
    </submittedName>
</protein>
<proteinExistence type="inferred from homology"/>
<evidence type="ECO:0000256" key="1">
    <source>
        <dbReference type="ARBA" id="ARBA00009973"/>
    </source>
</evidence>
<evidence type="ECO:0000313" key="2">
    <source>
        <dbReference type="EMBL" id="CAI9722710.1"/>
    </source>
</evidence>